<feature type="transmembrane region" description="Helical" evidence="12">
    <location>
        <begin position="389"/>
        <end position="413"/>
    </location>
</feature>
<dbReference type="GO" id="GO:0005886">
    <property type="term" value="C:plasma membrane"/>
    <property type="evidence" value="ECO:0007669"/>
    <property type="project" value="UniProtKB-SubCell"/>
</dbReference>
<feature type="transmembrane region" description="Helical" evidence="12">
    <location>
        <begin position="48"/>
        <end position="71"/>
    </location>
</feature>
<feature type="transmembrane region" description="Helical" evidence="12">
    <location>
        <begin position="135"/>
        <end position="156"/>
    </location>
</feature>
<comment type="function">
    <text evidence="1">Multidrug efflux pump.</text>
</comment>
<feature type="transmembrane region" description="Helical" evidence="12">
    <location>
        <begin position="163"/>
        <end position="183"/>
    </location>
</feature>
<dbReference type="CDD" id="cd13137">
    <property type="entry name" value="MATE_NorM_like"/>
    <property type="match status" value="1"/>
</dbReference>
<dbReference type="InterPro" id="IPR048279">
    <property type="entry name" value="MdtK-like"/>
</dbReference>
<dbReference type="PANTHER" id="PTHR43298">
    <property type="entry name" value="MULTIDRUG RESISTANCE PROTEIN NORM-RELATED"/>
    <property type="match status" value="1"/>
</dbReference>
<evidence type="ECO:0000256" key="7">
    <source>
        <dbReference type="ARBA" id="ARBA00022692"/>
    </source>
</evidence>
<evidence type="ECO:0000256" key="9">
    <source>
        <dbReference type="ARBA" id="ARBA00023065"/>
    </source>
</evidence>
<keyword evidence="6" id="KW-1003">Cell membrane</keyword>
<evidence type="ECO:0000256" key="8">
    <source>
        <dbReference type="ARBA" id="ARBA00022989"/>
    </source>
</evidence>
<dbReference type="GO" id="GO:0015297">
    <property type="term" value="F:antiporter activity"/>
    <property type="evidence" value="ECO:0007669"/>
    <property type="project" value="UniProtKB-KW"/>
</dbReference>
<reference evidence="13" key="1">
    <citation type="submission" date="2020-07" db="EMBL/GenBank/DDBJ databases">
        <title>Vallitalea pronyensis genome.</title>
        <authorList>
            <person name="Postec A."/>
        </authorList>
    </citation>
    <scope>NUCLEOTIDE SEQUENCE</scope>
    <source>
        <strain evidence="13">FatNI3</strain>
    </source>
</reference>
<feature type="transmembrane region" description="Helical" evidence="12">
    <location>
        <begin position="419"/>
        <end position="439"/>
    </location>
</feature>
<feature type="transmembrane region" description="Helical" evidence="12">
    <location>
        <begin position="92"/>
        <end position="115"/>
    </location>
</feature>
<dbReference type="AlphaFoldDB" id="A0A8J8MJB2"/>
<dbReference type="Proteomes" id="UP000683246">
    <property type="component" value="Chromosome"/>
</dbReference>
<name>A0A8J8MJB2_9FIRM</name>
<keyword evidence="9" id="KW-0406">Ion transport</keyword>
<keyword evidence="8 12" id="KW-1133">Transmembrane helix</keyword>
<proteinExistence type="predicted"/>
<evidence type="ECO:0000256" key="3">
    <source>
        <dbReference type="ARBA" id="ARBA00020268"/>
    </source>
</evidence>
<feature type="transmembrane region" description="Helical" evidence="12">
    <location>
        <begin position="319"/>
        <end position="339"/>
    </location>
</feature>
<evidence type="ECO:0000256" key="11">
    <source>
        <dbReference type="ARBA" id="ARBA00031636"/>
    </source>
</evidence>
<protein>
    <recommendedName>
        <fullName evidence="3">Probable multidrug resistance protein NorM</fullName>
    </recommendedName>
    <alternativeName>
        <fullName evidence="11">Multidrug-efflux transporter</fullName>
    </alternativeName>
</protein>
<comment type="subcellular location">
    <subcellularLocation>
        <location evidence="2">Cell membrane</location>
        <topology evidence="2">Multi-pass membrane protein</topology>
    </subcellularLocation>
</comment>
<accession>A0A8J8MJB2</accession>
<dbReference type="PANTHER" id="PTHR43298:SF4">
    <property type="entry name" value="DRUG_SODIUM ANTIPORTER"/>
    <property type="match status" value="1"/>
</dbReference>
<evidence type="ECO:0000256" key="1">
    <source>
        <dbReference type="ARBA" id="ARBA00003408"/>
    </source>
</evidence>
<evidence type="ECO:0000256" key="12">
    <source>
        <dbReference type="SAM" id="Phobius"/>
    </source>
</evidence>
<evidence type="ECO:0000313" key="14">
    <source>
        <dbReference type="Proteomes" id="UP000683246"/>
    </source>
</evidence>
<keyword evidence="10 12" id="KW-0472">Membrane</keyword>
<dbReference type="NCBIfam" id="TIGR00797">
    <property type="entry name" value="matE"/>
    <property type="match status" value="1"/>
</dbReference>
<feature type="transmembrane region" description="Helical" evidence="12">
    <location>
        <begin position="286"/>
        <end position="307"/>
    </location>
</feature>
<evidence type="ECO:0000256" key="4">
    <source>
        <dbReference type="ARBA" id="ARBA00022448"/>
    </source>
</evidence>
<feature type="transmembrane region" description="Helical" evidence="12">
    <location>
        <begin position="354"/>
        <end position="377"/>
    </location>
</feature>
<evidence type="ECO:0000256" key="10">
    <source>
        <dbReference type="ARBA" id="ARBA00023136"/>
    </source>
</evidence>
<dbReference type="Pfam" id="PF01554">
    <property type="entry name" value="MatE"/>
    <property type="match status" value="2"/>
</dbReference>
<keyword evidence="4" id="KW-0813">Transport</keyword>
<dbReference type="InterPro" id="IPR050222">
    <property type="entry name" value="MATE_MdtK"/>
</dbReference>
<dbReference type="KEGG" id="vpy:HZI73_11530"/>
<evidence type="ECO:0000313" key="13">
    <source>
        <dbReference type="EMBL" id="QUI22877.1"/>
    </source>
</evidence>
<keyword evidence="7 12" id="KW-0812">Transmembrane</keyword>
<dbReference type="GO" id="GO:0042910">
    <property type="term" value="F:xenobiotic transmembrane transporter activity"/>
    <property type="evidence" value="ECO:0007669"/>
    <property type="project" value="InterPro"/>
</dbReference>
<sequence>MLQIIKQKKKLLIAIIILALPAIGEMSLNTLLGVADTMMISRMVGEGALSAVGFANQIIFTLIFVFSSFNTGATSMVARSFGEKDYKKLNKIAGQTVTINFIIGVIISILAIVFARNIFSIYDVTEEVQGLTLDYFYTVSIGLIFMFLSFSYAAILRGSGDTMTPLIITGIANVLNIIGNYVLIKGVGPFPEMGIAGAALSTTLSRVLATVLYTYVLFIKKKKVHLKLKNLRMTKNIVKPLWKISYPGAVEQALMQGAFIVIGVIVSQLDTDREASFRILINLESISFMPAVGLSIAAATLVGKALGEKDIKKAVQTGYTASVVGILWGIIMGLVFLLWPDVLVKAFSEQPKIIALSASVMFALGLNQPLLNFMIVMSGALRGAGDTRNVMLITALRLWTVFIPFSYVFVILMGQGLVGVWYAEIASFVVFSAIIFLRFHNQKWVNIKFDVQPET</sequence>
<keyword evidence="14" id="KW-1185">Reference proteome</keyword>
<dbReference type="EMBL" id="CP058649">
    <property type="protein sequence ID" value="QUI22877.1"/>
    <property type="molecule type" value="Genomic_DNA"/>
</dbReference>
<feature type="transmembrane region" description="Helical" evidence="12">
    <location>
        <begin position="195"/>
        <end position="219"/>
    </location>
</feature>
<dbReference type="InterPro" id="IPR002528">
    <property type="entry name" value="MATE_fam"/>
</dbReference>
<organism evidence="13 14">
    <name type="scientific">Vallitalea pronyensis</name>
    <dbReference type="NCBI Taxonomy" id="1348613"/>
    <lineage>
        <taxon>Bacteria</taxon>
        <taxon>Bacillati</taxon>
        <taxon>Bacillota</taxon>
        <taxon>Clostridia</taxon>
        <taxon>Lachnospirales</taxon>
        <taxon>Vallitaleaceae</taxon>
        <taxon>Vallitalea</taxon>
    </lineage>
</organism>
<gene>
    <name evidence="13" type="ORF">HZI73_11530</name>
</gene>
<evidence type="ECO:0000256" key="2">
    <source>
        <dbReference type="ARBA" id="ARBA00004651"/>
    </source>
</evidence>
<evidence type="ECO:0000256" key="6">
    <source>
        <dbReference type="ARBA" id="ARBA00022475"/>
    </source>
</evidence>
<dbReference type="RefSeq" id="WP_212698372.1">
    <property type="nucleotide sequence ID" value="NZ_CP058649.1"/>
</dbReference>
<dbReference type="GO" id="GO:0006811">
    <property type="term" value="P:monoatomic ion transport"/>
    <property type="evidence" value="ECO:0007669"/>
    <property type="project" value="UniProtKB-KW"/>
</dbReference>
<dbReference type="PIRSF" id="PIRSF006603">
    <property type="entry name" value="DinF"/>
    <property type="match status" value="1"/>
</dbReference>
<keyword evidence="5" id="KW-0050">Antiport</keyword>
<evidence type="ECO:0000256" key="5">
    <source>
        <dbReference type="ARBA" id="ARBA00022449"/>
    </source>
</evidence>